<proteinExistence type="predicted"/>
<organism evidence="1">
    <name type="scientific">Anguilla anguilla</name>
    <name type="common">European freshwater eel</name>
    <name type="synonym">Muraena anguilla</name>
    <dbReference type="NCBI Taxonomy" id="7936"/>
    <lineage>
        <taxon>Eukaryota</taxon>
        <taxon>Metazoa</taxon>
        <taxon>Chordata</taxon>
        <taxon>Craniata</taxon>
        <taxon>Vertebrata</taxon>
        <taxon>Euteleostomi</taxon>
        <taxon>Actinopterygii</taxon>
        <taxon>Neopterygii</taxon>
        <taxon>Teleostei</taxon>
        <taxon>Anguilliformes</taxon>
        <taxon>Anguillidae</taxon>
        <taxon>Anguilla</taxon>
    </lineage>
</organism>
<reference evidence="1" key="1">
    <citation type="submission" date="2014-11" db="EMBL/GenBank/DDBJ databases">
        <authorList>
            <person name="Amaro Gonzalez C."/>
        </authorList>
    </citation>
    <scope>NUCLEOTIDE SEQUENCE</scope>
</reference>
<reference evidence="1" key="2">
    <citation type="journal article" date="2015" name="Fish Shellfish Immunol.">
        <title>Early steps in the European eel (Anguilla anguilla)-Vibrio vulnificus interaction in the gills: Role of the RtxA13 toxin.</title>
        <authorList>
            <person name="Callol A."/>
            <person name="Pajuelo D."/>
            <person name="Ebbesson L."/>
            <person name="Teles M."/>
            <person name="MacKenzie S."/>
            <person name="Amaro C."/>
        </authorList>
    </citation>
    <scope>NUCLEOTIDE SEQUENCE</scope>
</reference>
<accession>A0A0E9W1R3</accession>
<evidence type="ECO:0000313" key="1">
    <source>
        <dbReference type="EMBL" id="JAH84251.1"/>
    </source>
</evidence>
<dbReference type="AlphaFoldDB" id="A0A0E9W1R3"/>
<name>A0A0E9W1R3_ANGAN</name>
<sequence length="30" mass="3193">MCVCVCVHVCVCVCVCNTPKIGLTFCSLKS</sequence>
<protein>
    <submittedName>
        <fullName evidence="1">Uncharacterized protein</fullName>
    </submittedName>
</protein>
<dbReference type="EMBL" id="GBXM01024326">
    <property type="protein sequence ID" value="JAH84251.1"/>
    <property type="molecule type" value="Transcribed_RNA"/>
</dbReference>